<gene>
    <name evidence="1" type="ORF">TOLI1172_LOCUS4447</name>
</gene>
<protein>
    <submittedName>
        <fullName evidence="1">Uncharacterized protein</fullName>
    </submittedName>
</protein>
<sequence>MASGGEGTEEKFSETVEMLALHETEAIFKEIVDRPCMHMTSMCPDKCKHGGSWAVFDIVEYKNYSKPGQYGSEKQKQHHLKLNEQPEDVLLTIQSLKENDKVILNWRHDYVSRTHEPSGGVSKFPRHPVTKLEKI</sequence>
<reference evidence="1" key="1">
    <citation type="submission" date="2021-01" db="EMBL/GenBank/DDBJ databases">
        <authorList>
            <person name="Corre E."/>
            <person name="Pelletier E."/>
            <person name="Niang G."/>
            <person name="Scheremetjew M."/>
            <person name="Finn R."/>
            <person name="Kale V."/>
            <person name="Holt S."/>
            <person name="Cochrane G."/>
            <person name="Meng A."/>
            <person name="Brown T."/>
            <person name="Cohen L."/>
        </authorList>
    </citation>
    <scope>NUCLEOTIDE SEQUENCE</scope>
    <source>
        <strain evidence="1">CCMP3278</strain>
    </source>
</reference>
<dbReference type="EMBL" id="HBFP01006232">
    <property type="protein sequence ID" value="CAD8820058.1"/>
    <property type="molecule type" value="Transcribed_RNA"/>
</dbReference>
<proteinExistence type="predicted"/>
<organism evidence="1">
    <name type="scientific">Timspurckia oligopyrenoides</name>
    <dbReference type="NCBI Taxonomy" id="708627"/>
    <lineage>
        <taxon>Eukaryota</taxon>
        <taxon>Rhodophyta</taxon>
        <taxon>Bangiophyceae</taxon>
        <taxon>Porphyridiales</taxon>
        <taxon>Porphyridiaceae</taxon>
        <taxon>Timspurckia</taxon>
    </lineage>
</organism>
<name>A0A7S0ZFA9_9RHOD</name>
<dbReference type="AlphaFoldDB" id="A0A7S0ZFA9"/>
<accession>A0A7S0ZFA9</accession>
<evidence type="ECO:0000313" key="1">
    <source>
        <dbReference type="EMBL" id="CAD8820058.1"/>
    </source>
</evidence>